<evidence type="ECO:0000256" key="1">
    <source>
        <dbReference type="SAM" id="SignalP"/>
    </source>
</evidence>
<feature type="chain" id="PRO_5007287520" evidence="1">
    <location>
        <begin position="20"/>
        <end position="415"/>
    </location>
</feature>
<reference evidence="4" key="4">
    <citation type="submission" date="2022-06" db="UniProtKB">
        <authorList>
            <consortium name="EnsemblMetazoa"/>
        </authorList>
    </citation>
    <scope>IDENTIFICATION</scope>
</reference>
<dbReference type="Proteomes" id="UP000070412">
    <property type="component" value="Unassembled WGS sequence"/>
</dbReference>
<sequence>MRAELFILIFFVWIASVDSYSQLKQILSKAFDSRINDKNRQLKWNEFIEEQNSKTPSSQIFQTGSPVRQKIDSNTTEYKILSHLHRSGVFNQSFIDETKDPESPFYIATISSNIGGNHNQLNRQNHSKIRDSSIVDSPKTNQSGFLNKLFSYAFSTISPSRAMLTTKRPLITYINISNLEEHDSDDFRRNSLAETHQFSLLNSADPGPTFLQQQKNLPECATQQVCSAHYVKSNHTQRLCDCSRDFNWSCDDPDPNDEHSIDLSRKQEYKTKRSSLEVYTRVKLCENLRQFKPCKTPTDWTIMALQSERTGKAHFVVVCKCPDSALFEGPFTHKHPPYARFPGIRVYGMLCNQGIRKSKEIVKNDNKERPITSSQIKTSAAAFEIDLEKTGNDFPEFPWELAYAVMNSTAMQGFW</sequence>
<dbReference type="OrthoDB" id="6413868at2759"/>
<dbReference type="EMBL" id="WVUK01000050">
    <property type="protein sequence ID" value="KAF7495055.1"/>
    <property type="molecule type" value="Genomic_DNA"/>
</dbReference>
<dbReference type="EMBL" id="JXLN01011300">
    <property type="protein sequence ID" value="KPM07072.1"/>
    <property type="molecule type" value="Genomic_DNA"/>
</dbReference>
<name>A0A132A7Y0_SARSC</name>
<evidence type="ECO:0000313" key="5">
    <source>
        <dbReference type="Proteomes" id="UP000070412"/>
    </source>
</evidence>
<keyword evidence="1" id="KW-0732">Signal</keyword>
<evidence type="ECO:0000313" key="6">
    <source>
        <dbReference type="Proteomes" id="UP000616769"/>
    </source>
</evidence>
<accession>A0A132A7Y0</accession>
<feature type="signal peptide" evidence="1">
    <location>
        <begin position="1"/>
        <end position="19"/>
    </location>
</feature>
<evidence type="ECO:0000313" key="4">
    <source>
        <dbReference type="EnsemblMetazoa" id="KAF7495055.1"/>
    </source>
</evidence>
<dbReference type="Proteomes" id="UP000616769">
    <property type="component" value="Unassembled WGS sequence"/>
</dbReference>
<dbReference type="Gene3D" id="2.20.20.160">
    <property type="match status" value="1"/>
</dbReference>
<gene>
    <name evidence="3" type="ORF">QR98_0055540</name>
    <name evidence="2" type="ORF">SSS_7381</name>
</gene>
<evidence type="ECO:0000313" key="2">
    <source>
        <dbReference type="EMBL" id="KAF7495055.1"/>
    </source>
</evidence>
<protein>
    <submittedName>
        <fullName evidence="3 4">Uncharacterized protein</fullName>
    </submittedName>
</protein>
<evidence type="ECO:0000313" key="3">
    <source>
        <dbReference type="EMBL" id="KPM07072.1"/>
    </source>
</evidence>
<dbReference type="EnsemblMetazoa" id="SSS_7381s_mrna">
    <property type="protein sequence ID" value="KAF7495055.1"/>
    <property type="gene ID" value="SSS_7381"/>
</dbReference>
<keyword evidence="5" id="KW-1185">Reference proteome</keyword>
<organism evidence="3 6">
    <name type="scientific">Sarcoptes scabiei</name>
    <name type="common">Itch mite</name>
    <name type="synonym">Acarus scabiei</name>
    <dbReference type="NCBI Taxonomy" id="52283"/>
    <lineage>
        <taxon>Eukaryota</taxon>
        <taxon>Metazoa</taxon>
        <taxon>Ecdysozoa</taxon>
        <taxon>Arthropoda</taxon>
        <taxon>Chelicerata</taxon>
        <taxon>Arachnida</taxon>
        <taxon>Acari</taxon>
        <taxon>Acariformes</taxon>
        <taxon>Sarcoptiformes</taxon>
        <taxon>Astigmata</taxon>
        <taxon>Psoroptidia</taxon>
        <taxon>Sarcoptoidea</taxon>
        <taxon>Sarcoptidae</taxon>
        <taxon>Sarcoptinae</taxon>
        <taxon>Sarcoptes</taxon>
    </lineage>
</organism>
<dbReference type="AlphaFoldDB" id="A0A132A7Y0"/>
<dbReference type="VEuPathDB" id="VectorBase:SSCA001858"/>
<reference evidence="5" key="2">
    <citation type="journal article" date="2020" name="PLoS Negl. Trop. Dis.">
        <title>High-quality nuclear genome for Sarcoptes scabiei-A critical resource for a neglected parasite.</title>
        <authorList>
            <person name="Korhonen P.K."/>
            <person name="Gasser R.B."/>
            <person name="Ma G."/>
            <person name="Wang T."/>
            <person name="Stroehlein A.J."/>
            <person name="Young N.D."/>
            <person name="Ang C.S."/>
            <person name="Fernando D.D."/>
            <person name="Lu H.C."/>
            <person name="Taylor S."/>
            <person name="Reynolds S.L."/>
            <person name="Mofiz E."/>
            <person name="Najaraj S.H."/>
            <person name="Gowda H."/>
            <person name="Madugundu A."/>
            <person name="Renuse S."/>
            <person name="Holt D."/>
            <person name="Pandey A."/>
            <person name="Papenfuss A.T."/>
            <person name="Fischer K."/>
        </authorList>
    </citation>
    <scope>NUCLEOTIDE SEQUENCE [LARGE SCALE GENOMIC DNA]</scope>
</reference>
<proteinExistence type="predicted"/>
<reference evidence="2" key="3">
    <citation type="submission" date="2020-01" db="EMBL/GenBank/DDBJ databases">
        <authorList>
            <person name="Korhonen P.K.K."/>
            <person name="Guangxu M.G."/>
            <person name="Wang T.W."/>
            <person name="Stroehlein A.J.S."/>
            <person name="Young N.D."/>
            <person name="Ang C.-S.A."/>
            <person name="Fernando D.W.F."/>
            <person name="Lu H.L."/>
            <person name="Taylor S.T."/>
            <person name="Ehtesham M.E.M."/>
            <person name="Najaraj S.H.N."/>
            <person name="Harsha G.H.G."/>
            <person name="Madugundu A.M."/>
            <person name="Renuse S.R."/>
            <person name="Holt D.H."/>
            <person name="Pandey A.P."/>
            <person name="Papenfuss A.P."/>
            <person name="Gasser R.B.G."/>
            <person name="Fischer K.F."/>
        </authorList>
    </citation>
    <scope>NUCLEOTIDE SEQUENCE</scope>
    <source>
        <strain evidence="2">SSS_KF_BRIS2020</strain>
    </source>
</reference>
<reference evidence="3 6" key="1">
    <citation type="journal article" date="2015" name="Parasit. Vectors">
        <title>Draft genome of the scabies mite.</title>
        <authorList>
            <person name="Rider S.D.Jr."/>
            <person name="Morgan M.S."/>
            <person name="Arlian L.G."/>
        </authorList>
    </citation>
    <scope>NUCLEOTIDE SEQUENCE [LARGE SCALE GENOMIC DNA]</scope>
    <source>
        <strain evidence="3">Arlian Lab</strain>
    </source>
</reference>